<protein>
    <submittedName>
        <fullName evidence="1">Uncharacterized protein</fullName>
    </submittedName>
</protein>
<dbReference type="Proteomes" id="UP000516223">
    <property type="component" value="Genome"/>
</dbReference>
<sequence length="76" mass="8504">MKMEDLTCTCGSEYRSHGDYVVAITFGLDIEKAHAWLDAMTDCLDVALDDRRSDGLERLKEEYGRTIKASADQEGS</sequence>
<reference evidence="1 2" key="1">
    <citation type="submission" date="2020-06" db="EMBL/GenBank/DDBJ databases">
        <authorList>
            <person name="Laughlin A.G."/>
            <person name="Jarecek M.J."/>
            <person name="Silverman I.C."/>
            <person name="Stringfellow A."/>
            <person name="Shaffer C.D."/>
            <person name="Weston-Hafer K.A."/>
            <person name="Garlena R.A."/>
            <person name="Russell D.A."/>
            <person name="Pope W.H."/>
            <person name="Jacobs-Sera D."/>
            <person name="Hatfull G.F."/>
        </authorList>
    </citation>
    <scope>NUCLEOTIDE SEQUENCE [LARGE SCALE GENOMIC DNA]</scope>
</reference>
<dbReference type="EMBL" id="MT684596">
    <property type="protein sequence ID" value="QNN98994.1"/>
    <property type="molecule type" value="Genomic_DNA"/>
</dbReference>
<proteinExistence type="predicted"/>
<evidence type="ECO:0000313" key="1">
    <source>
        <dbReference type="EMBL" id="QNN98994.1"/>
    </source>
</evidence>
<evidence type="ECO:0000313" key="2">
    <source>
        <dbReference type="Proteomes" id="UP000516223"/>
    </source>
</evidence>
<organism evidence="1 2">
    <name type="scientific">Streptomyces phage Zeigle</name>
    <dbReference type="NCBI Taxonomy" id="2767569"/>
    <lineage>
        <taxon>Viruses</taxon>
        <taxon>Duplodnaviria</taxon>
        <taxon>Heunggongvirae</taxon>
        <taxon>Uroviricota</taxon>
        <taxon>Caudoviricetes</taxon>
        <taxon>Beephvirinae</taxon>
        <taxon>Manuelvirus</taxon>
        <taxon>Manuelvirus JXY1</taxon>
    </lineage>
</organism>
<gene>
    <name evidence="1" type="primary">73</name>
    <name evidence="1" type="ORF">SEA_ZEIGLE_73</name>
</gene>
<accession>A0A7G9UY89</accession>
<name>A0A7G9UY89_9CAUD</name>